<name>A0A2T3KD31_9GAMM</name>
<dbReference type="AlphaFoldDB" id="A0A2T3KD31"/>
<evidence type="ECO:0000313" key="2">
    <source>
        <dbReference type="EMBL" id="PSU93877.1"/>
    </source>
</evidence>
<feature type="domain" description="RhsPI" evidence="1">
    <location>
        <begin position="4"/>
        <end position="76"/>
    </location>
</feature>
<proteinExistence type="predicted"/>
<accession>A0A2T3KD31</accession>
<dbReference type="RefSeq" id="WP_107289990.1">
    <property type="nucleotide sequence ID" value="NZ_PYNF01000026.1"/>
</dbReference>
<organism evidence="2 3">
    <name type="scientific">Photobacterium kishitanii</name>
    <dbReference type="NCBI Taxonomy" id="318456"/>
    <lineage>
        <taxon>Bacteria</taxon>
        <taxon>Pseudomonadati</taxon>
        <taxon>Pseudomonadota</taxon>
        <taxon>Gammaproteobacteria</taxon>
        <taxon>Vibrionales</taxon>
        <taxon>Vibrionaceae</taxon>
        <taxon>Photobacterium</taxon>
    </lineage>
</organism>
<reference evidence="2 3" key="1">
    <citation type="submission" date="2018-01" db="EMBL/GenBank/DDBJ databases">
        <title>Whole genome sequencing of Histamine producing bacteria.</title>
        <authorList>
            <person name="Butler K."/>
        </authorList>
    </citation>
    <scope>NUCLEOTIDE SEQUENCE [LARGE SCALE GENOMIC DNA]</scope>
    <source>
        <strain evidence="2 3">FS-7.2</strain>
    </source>
</reference>
<sequence>MYSADEAKATYVELKPYIDNPDISNESQIIPIIRSLGNVFICLGVGEYNKRFVYLLDFDVGCFLLDTKLDDFIQKLINA</sequence>
<evidence type="ECO:0000259" key="1">
    <source>
        <dbReference type="Pfam" id="PF26352"/>
    </source>
</evidence>
<gene>
    <name evidence="2" type="ORF">C9J27_20460</name>
</gene>
<dbReference type="InterPro" id="IPR058812">
    <property type="entry name" value="RhsPI"/>
</dbReference>
<dbReference type="EMBL" id="PYNF01000026">
    <property type="protein sequence ID" value="PSU93877.1"/>
    <property type="molecule type" value="Genomic_DNA"/>
</dbReference>
<dbReference type="Proteomes" id="UP000241426">
    <property type="component" value="Unassembled WGS sequence"/>
</dbReference>
<evidence type="ECO:0000313" key="3">
    <source>
        <dbReference type="Proteomes" id="UP000241426"/>
    </source>
</evidence>
<protein>
    <recommendedName>
        <fullName evidence="1">RhsPI domain-containing protein</fullName>
    </recommendedName>
</protein>
<comment type="caution">
    <text evidence="2">The sequence shown here is derived from an EMBL/GenBank/DDBJ whole genome shotgun (WGS) entry which is preliminary data.</text>
</comment>
<dbReference type="Pfam" id="PF26352">
    <property type="entry name" value="RhsPI"/>
    <property type="match status" value="1"/>
</dbReference>